<reference evidence="1 2" key="1">
    <citation type="submission" date="2015-11" db="EMBL/GenBank/DDBJ databases">
        <title>Expanding the genomic diversity of Burkholderia species for the development of highly accurate diagnostics.</title>
        <authorList>
            <person name="Sahl J."/>
            <person name="Keim P."/>
            <person name="Wagner D."/>
        </authorList>
    </citation>
    <scope>NUCLEOTIDE SEQUENCE [LARGE SCALE GENOMIC DNA]</scope>
    <source>
        <strain evidence="1 2">RF32-BP12</strain>
    </source>
</reference>
<dbReference type="Proteomes" id="UP000056450">
    <property type="component" value="Unassembled WGS sequence"/>
</dbReference>
<protein>
    <submittedName>
        <fullName evidence="1">Uncharacterized protein</fullName>
    </submittedName>
</protein>
<evidence type="ECO:0000313" key="2">
    <source>
        <dbReference type="Proteomes" id="UP000056450"/>
    </source>
</evidence>
<gene>
    <name evidence="1" type="ORF">WI41_13355</name>
</gene>
<dbReference type="Gene3D" id="3.55.50.10">
    <property type="entry name" value="Baseplate protein-like domains"/>
    <property type="match status" value="1"/>
</dbReference>
<dbReference type="Pfam" id="PF05954">
    <property type="entry name" value="Phage_GPD"/>
    <property type="match status" value="1"/>
</dbReference>
<accession>A0AAP1G9V8</accession>
<comment type="caution">
    <text evidence="1">The sequence shown here is derived from an EMBL/GenBank/DDBJ whole genome shotgun (WGS) entry which is preliminary data.</text>
</comment>
<evidence type="ECO:0000313" key="1">
    <source>
        <dbReference type="EMBL" id="KVA09504.1"/>
    </source>
</evidence>
<proteinExistence type="predicted"/>
<dbReference type="EMBL" id="LOTQ01000017">
    <property type="protein sequence ID" value="KVA09504.1"/>
    <property type="molecule type" value="Genomic_DNA"/>
</dbReference>
<dbReference type="SUPFAM" id="SSF69279">
    <property type="entry name" value="Phage tail proteins"/>
    <property type="match status" value="1"/>
</dbReference>
<name>A0AAP1G9V8_9BURK</name>
<dbReference type="AlphaFoldDB" id="A0AAP1G9V8"/>
<organism evidence="1 2">
    <name type="scientific">Burkholderia latens</name>
    <dbReference type="NCBI Taxonomy" id="488446"/>
    <lineage>
        <taxon>Bacteria</taxon>
        <taxon>Pseudomonadati</taxon>
        <taxon>Pseudomonadota</taxon>
        <taxon>Betaproteobacteria</taxon>
        <taxon>Burkholderiales</taxon>
        <taxon>Burkholderiaceae</taxon>
        <taxon>Burkholderia</taxon>
        <taxon>Burkholderia cepacia complex</taxon>
    </lineage>
</organism>
<sequence>MLNQHPQARGQFCFALSTPLRSRSYTRQHDTDWHFVHRLMESEGLYTTWQQADGGKSHTLVIADNLQAFAPTSFSTRKIRSAGFIHLDLHVVPHPERRAGKQ</sequence>